<feature type="coiled-coil region" evidence="1">
    <location>
        <begin position="39"/>
        <end position="77"/>
    </location>
</feature>
<comment type="caution">
    <text evidence="2">The sequence shown here is derived from an EMBL/GenBank/DDBJ whole genome shotgun (WGS) entry which is preliminary data.</text>
</comment>
<dbReference type="AlphaFoldDB" id="A0A9X2EFD6"/>
<dbReference type="RefSeq" id="WP_252112540.1">
    <property type="nucleotide sequence ID" value="NZ_JAMSHT010000001.1"/>
</dbReference>
<accession>A0A9X2EFD6</accession>
<organism evidence="2 3">
    <name type="scientific">Sphingomicrobium sediminis</name>
    <dbReference type="NCBI Taxonomy" id="2950949"/>
    <lineage>
        <taxon>Bacteria</taxon>
        <taxon>Pseudomonadati</taxon>
        <taxon>Pseudomonadota</taxon>
        <taxon>Alphaproteobacteria</taxon>
        <taxon>Sphingomonadales</taxon>
        <taxon>Sphingomonadaceae</taxon>
        <taxon>Sphingomicrobium</taxon>
    </lineage>
</organism>
<proteinExistence type="predicted"/>
<sequence length="77" mass="8662">MDPFTMVVAIVLIATIGNVLRERAKAKGSAPTALEDGEARALREEVTMLRDRVKVLERIAVEKNDTLTQQIEELRDR</sequence>
<protein>
    <submittedName>
        <fullName evidence="2">Uncharacterized protein</fullName>
    </submittedName>
</protein>
<reference evidence="2" key="1">
    <citation type="submission" date="2022-06" db="EMBL/GenBank/DDBJ databases">
        <title>Sphingomicrobium sedimins sp. nov., a marine bacterium isolated from tidal flat.</title>
        <authorList>
            <person name="Kim C.-H."/>
            <person name="Yoo Y."/>
            <person name="Kim J.-J."/>
        </authorList>
    </citation>
    <scope>NUCLEOTIDE SEQUENCE</scope>
    <source>
        <strain evidence="2">GRR-S6-50</strain>
    </source>
</reference>
<dbReference type="Proteomes" id="UP001155128">
    <property type="component" value="Unassembled WGS sequence"/>
</dbReference>
<name>A0A9X2EFD6_9SPHN</name>
<dbReference type="EMBL" id="JAMSHT010000001">
    <property type="protein sequence ID" value="MCM8556923.1"/>
    <property type="molecule type" value="Genomic_DNA"/>
</dbReference>
<evidence type="ECO:0000313" key="3">
    <source>
        <dbReference type="Proteomes" id="UP001155128"/>
    </source>
</evidence>
<evidence type="ECO:0000313" key="2">
    <source>
        <dbReference type="EMBL" id="MCM8556923.1"/>
    </source>
</evidence>
<evidence type="ECO:0000256" key="1">
    <source>
        <dbReference type="SAM" id="Coils"/>
    </source>
</evidence>
<gene>
    <name evidence="2" type="ORF">NDO55_03715</name>
</gene>
<keyword evidence="1" id="KW-0175">Coiled coil</keyword>
<keyword evidence="3" id="KW-1185">Reference proteome</keyword>